<keyword evidence="8" id="KW-1185">Reference proteome</keyword>
<keyword evidence="5" id="KW-0732">Signal</keyword>
<feature type="chain" id="PRO_5002303518" evidence="5">
    <location>
        <begin position="19"/>
        <end position="387"/>
    </location>
</feature>
<dbReference type="OrthoDB" id="202203at2759"/>
<dbReference type="InterPro" id="IPR036188">
    <property type="entry name" value="FAD/NAD-bd_sf"/>
</dbReference>
<dbReference type="EMBL" id="CENE01000008">
    <property type="protein sequence ID" value="CEQ40677.1"/>
    <property type="molecule type" value="Genomic_DNA"/>
</dbReference>
<proteinExistence type="inferred from homology"/>
<evidence type="ECO:0000256" key="2">
    <source>
        <dbReference type="ARBA" id="ARBA00022630"/>
    </source>
</evidence>
<accession>A0A0D6EL02</accession>
<dbReference type="GO" id="GO:0004174">
    <property type="term" value="F:electron-transferring-flavoprotein dehydrogenase activity"/>
    <property type="evidence" value="ECO:0007669"/>
    <property type="project" value="TreeGrafter"/>
</dbReference>
<feature type="non-terminal residue" evidence="7">
    <location>
        <position position="1"/>
    </location>
</feature>
<comment type="similarity">
    <text evidence="1">Belongs to the FAD-dependent oxidoreductase family.</text>
</comment>
<dbReference type="GO" id="GO:0050660">
    <property type="term" value="F:flavin adenine dinucleotide binding"/>
    <property type="evidence" value="ECO:0007669"/>
    <property type="project" value="TreeGrafter"/>
</dbReference>
<dbReference type="SUPFAM" id="SSF51905">
    <property type="entry name" value="FAD/NAD(P)-binding domain"/>
    <property type="match status" value="1"/>
</dbReference>
<evidence type="ECO:0000259" key="6">
    <source>
        <dbReference type="Pfam" id="PF07992"/>
    </source>
</evidence>
<keyword evidence="2" id="KW-0285">Flavoprotein</keyword>
<feature type="domain" description="FAD/NAD(P)-binding" evidence="6">
    <location>
        <begin position="5"/>
        <end position="312"/>
    </location>
</feature>
<dbReference type="InterPro" id="IPR023753">
    <property type="entry name" value="FAD/NAD-binding_dom"/>
</dbReference>
<evidence type="ECO:0000256" key="3">
    <source>
        <dbReference type="ARBA" id="ARBA00022827"/>
    </source>
</evidence>
<organism evidence="7 8">
    <name type="scientific">Sporidiobolus salmonicolor</name>
    <name type="common">Yeast-like fungus</name>
    <name type="synonym">Sporobolomyces salmonicolor</name>
    <dbReference type="NCBI Taxonomy" id="5005"/>
    <lineage>
        <taxon>Eukaryota</taxon>
        <taxon>Fungi</taxon>
        <taxon>Dikarya</taxon>
        <taxon>Basidiomycota</taxon>
        <taxon>Pucciniomycotina</taxon>
        <taxon>Microbotryomycetes</taxon>
        <taxon>Sporidiobolales</taxon>
        <taxon>Sporidiobolaceae</taxon>
        <taxon>Sporobolomyces</taxon>
    </lineage>
</organism>
<evidence type="ECO:0000313" key="8">
    <source>
        <dbReference type="Proteomes" id="UP000243876"/>
    </source>
</evidence>
<keyword evidence="4" id="KW-0560">Oxidoreductase</keyword>
<evidence type="ECO:0000256" key="5">
    <source>
        <dbReference type="SAM" id="SignalP"/>
    </source>
</evidence>
<dbReference type="Proteomes" id="UP000243876">
    <property type="component" value="Unassembled WGS sequence"/>
</dbReference>
<reference evidence="8" key="1">
    <citation type="submission" date="2015-02" db="EMBL/GenBank/DDBJ databases">
        <authorList>
            <person name="Gon?alves P."/>
        </authorList>
    </citation>
    <scope>NUCLEOTIDE SEQUENCE [LARGE SCALE GENOMIC DNA]</scope>
</reference>
<protein>
    <submittedName>
        <fullName evidence="7">SPOSA6832_02334-mRNA-1:cds</fullName>
    </submittedName>
</protein>
<keyword evidence="3" id="KW-0274">FAD</keyword>
<evidence type="ECO:0000256" key="4">
    <source>
        <dbReference type="ARBA" id="ARBA00023002"/>
    </source>
</evidence>
<dbReference type="Pfam" id="PF07992">
    <property type="entry name" value="Pyr_redox_2"/>
    <property type="match status" value="1"/>
</dbReference>
<dbReference type="Gene3D" id="3.50.50.100">
    <property type="match status" value="1"/>
</dbReference>
<dbReference type="PANTHER" id="PTHR43735:SF3">
    <property type="entry name" value="FERROPTOSIS SUPPRESSOR PROTEIN 1"/>
    <property type="match status" value="1"/>
</dbReference>
<dbReference type="GO" id="GO:0005737">
    <property type="term" value="C:cytoplasm"/>
    <property type="evidence" value="ECO:0007669"/>
    <property type="project" value="TreeGrafter"/>
</dbReference>
<evidence type="ECO:0000256" key="1">
    <source>
        <dbReference type="ARBA" id="ARBA00006442"/>
    </source>
</evidence>
<sequence>MALLNVVCIGTGLAGTSAIEALANSLPSSHRIVAVAPVPGYWPIAALRAAVVPGWEDKPIARLTNIFPKGSRHVILEGTSVVELRKNSVVVDKAHPELGFDGTEIEFDKCIIATGSSYPFPCRPLAGSSASDLVDQLRSVQAQVASSSSILVIGGGPVGIEVAGEVAEYYNGKNGREKKTVTLVHAGERFIAEEGFKPKLGKNLKSQLEVLGVKVVMGKRVDAQGLPTGAVEGGAREFKLDDGETVTADFIFLAFGNTPNTSLLSAFDPSTLDASHRVKVQPSLQLTGYDNLFAIGDITDIPESKLFAHAQNHGPVVAKNIVALIKTGHQDPAGLKSYKAGGRMIAVSVGFNGGAGQMFGWSLGPWMVAFVKSKTLFVDNFKKLYHV</sequence>
<feature type="signal peptide" evidence="5">
    <location>
        <begin position="1"/>
        <end position="18"/>
    </location>
</feature>
<dbReference type="PRINTS" id="PR00368">
    <property type="entry name" value="FADPNR"/>
</dbReference>
<dbReference type="AlphaFoldDB" id="A0A0D6EL02"/>
<dbReference type="PRINTS" id="PR00469">
    <property type="entry name" value="PNDRDTASEII"/>
</dbReference>
<evidence type="ECO:0000313" key="7">
    <source>
        <dbReference type="EMBL" id="CEQ40677.1"/>
    </source>
</evidence>
<name>A0A0D6EL02_SPOSA</name>
<dbReference type="PANTHER" id="PTHR43735">
    <property type="entry name" value="APOPTOSIS-INDUCING FACTOR 1"/>
    <property type="match status" value="1"/>
</dbReference>
<gene>
    <name evidence="7" type="primary">SPOSA6832_02334</name>
</gene>